<sequence length="44" mass="5085">MAARKSRAEWNASIIELSQQVDRELEALRRESQDLSRLLDDNIG</sequence>
<protein>
    <submittedName>
        <fullName evidence="2">Uncharacterized protein</fullName>
    </submittedName>
</protein>
<feature type="coiled-coil region" evidence="1">
    <location>
        <begin position="11"/>
        <end position="38"/>
    </location>
</feature>
<dbReference type="Proteomes" id="UP000183263">
    <property type="component" value="Unassembled WGS sequence"/>
</dbReference>
<name>A0A1G8RQ40_9NOCA</name>
<accession>A0A1G8RQ40</accession>
<gene>
    <name evidence="2" type="ORF">SAMN05444695_11867</name>
</gene>
<organism evidence="2 3">
    <name type="scientific">Rhodococcus triatomae</name>
    <dbReference type="NCBI Taxonomy" id="300028"/>
    <lineage>
        <taxon>Bacteria</taxon>
        <taxon>Bacillati</taxon>
        <taxon>Actinomycetota</taxon>
        <taxon>Actinomycetes</taxon>
        <taxon>Mycobacteriales</taxon>
        <taxon>Nocardiaceae</taxon>
        <taxon>Rhodococcus</taxon>
    </lineage>
</organism>
<evidence type="ECO:0000256" key="1">
    <source>
        <dbReference type="SAM" id="Coils"/>
    </source>
</evidence>
<evidence type="ECO:0000313" key="2">
    <source>
        <dbReference type="EMBL" id="SDJ19023.1"/>
    </source>
</evidence>
<keyword evidence="1" id="KW-0175">Coiled coil</keyword>
<reference evidence="2 3" key="1">
    <citation type="submission" date="2016-10" db="EMBL/GenBank/DDBJ databases">
        <authorList>
            <person name="de Groot N.N."/>
        </authorList>
    </citation>
    <scope>NUCLEOTIDE SEQUENCE [LARGE SCALE GENOMIC DNA]</scope>
    <source>
        <strain evidence="2 3">DSM 44892</strain>
    </source>
</reference>
<dbReference type="EMBL" id="FNDN01000018">
    <property type="protein sequence ID" value="SDJ19023.1"/>
    <property type="molecule type" value="Genomic_DNA"/>
</dbReference>
<dbReference type="AlphaFoldDB" id="A0A1G8RQ40"/>
<dbReference type="RefSeq" id="WP_260440798.1">
    <property type="nucleotide sequence ID" value="NZ_CP048814.1"/>
</dbReference>
<keyword evidence="3" id="KW-1185">Reference proteome</keyword>
<proteinExistence type="predicted"/>
<evidence type="ECO:0000313" key="3">
    <source>
        <dbReference type="Proteomes" id="UP000183263"/>
    </source>
</evidence>